<dbReference type="Pfam" id="PF04654">
    <property type="entry name" value="DUF599"/>
    <property type="match status" value="2"/>
</dbReference>
<keyword evidence="1" id="KW-1133">Transmembrane helix</keyword>
<feature type="transmembrane region" description="Helical" evidence="1">
    <location>
        <begin position="123"/>
        <end position="141"/>
    </location>
</feature>
<name>A0A9I9CDX0_CUCME</name>
<feature type="transmembrane region" description="Helical" evidence="1">
    <location>
        <begin position="188"/>
        <end position="211"/>
    </location>
</feature>
<protein>
    <recommendedName>
        <fullName evidence="3">Transmembrane protein</fullName>
    </recommendedName>
</protein>
<proteinExistence type="predicted"/>
<keyword evidence="1" id="KW-0812">Transmembrane</keyword>
<keyword evidence="1" id="KW-0472">Membrane</keyword>
<evidence type="ECO:0008006" key="3">
    <source>
        <dbReference type="Google" id="ProtNLM"/>
    </source>
</evidence>
<dbReference type="PANTHER" id="PTHR31168">
    <property type="entry name" value="OS02G0292800 PROTEIN"/>
    <property type="match status" value="1"/>
</dbReference>
<dbReference type="Gramene" id="MELO3C002114.2.1">
    <property type="protein sequence ID" value="MELO3C002114.2.1"/>
    <property type="gene ID" value="MELO3C002114.2"/>
</dbReference>
<dbReference type="EnsemblPlants" id="MELO3C002114.2.1">
    <property type="protein sequence ID" value="MELO3C002114.2.1"/>
    <property type="gene ID" value="MELO3C002114.2"/>
</dbReference>
<accession>A0A9I9CDX0</accession>
<organism evidence="2">
    <name type="scientific">Cucumis melo</name>
    <name type="common">Muskmelon</name>
    <dbReference type="NCBI Taxonomy" id="3656"/>
    <lineage>
        <taxon>Eukaryota</taxon>
        <taxon>Viridiplantae</taxon>
        <taxon>Streptophyta</taxon>
        <taxon>Embryophyta</taxon>
        <taxon>Tracheophyta</taxon>
        <taxon>Spermatophyta</taxon>
        <taxon>Magnoliopsida</taxon>
        <taxon>eudicotyledons</taxon>
        <taxon>Gunneridae</taxon>
        <taxon>Pentapetalae</taxon>
        <taxon>rosids</taxon>
        <taxon>fabids</taxon>
        <taxon>Cucurbitales</taxon>
        <taxon>Cucurbitaceae</taxon>
        <taxon>Benincaseae</taxon>
        <taxon>Cucumis</taxon>
    </lineage>
</organism>
<feature type="transmembrane region" description="Helical" evidence="1">
    <location>
        <begin position="6"/>
        <end position="27"/>
    </location>
</feature>
<dbReference type="AlphaFoldDB" id="A0A9I9CDX0"/>
<evidence type="ECO:0000256" key="1">
    <source>
        <dbReference type="SAM" id="Phobius"/>
    </source>
</evidence>
<reference evidence="2" key="1">
    <citation type="submission" date="2023-03" db="UniProtKB">
        <authorList>
            <consortium name="EnsemblPlants"/>
        </authorList>
    </citation>
    <scope>IDENTIFICATION</scope>
</reference>
<dbReference type="PANTHER" id="PTHR31168:SF19">
    <property type="entry name" value="OS01G0683700 PROTEIN"/>
    <property type="match status" value="1"/>
</dbReference>
<feature type="transmembrane region" description="Helical" evidence="1">
    <location>
        <begin position="97"/>
        <end position="117"/>
    </location>
</feature>
<dbReference type="InterPro" id="IPR006747">
    <property type="entry name" value="DUF599"/>
</dbReference>
<evidence type="ECO:0000313" key="2">
    <source>
        <dbReference type="EnsemblPlants" id="MELO3C002114.2.1"/>
    </source>
</evidence>
<sequence>MEVKDLEFFMVPLGFAVLVSYHLWLIITIYRRPKRTVIGVNAESRRQWVSTMISVVSLSRGCGLEVTQFTTTNSSLDPAKNGVLAVQTIRNNIMASTLMATTTITIGSLISVFVSSTSSTGKYRYIVLCFLVAFLCNVQSIRYYAHASFLVTLPDGEGRKEYLAAILNRGSLFWSLGLRAFYFTIPLFLWIFGPLSMFASCYLITFVLYFLDYTGSSKYDPYEYVQKEEANNNDIESVGQSRGVNLVENSSLQSPLLASHSMTSNLNGSANQN</sequence>